<dbReference type="InterPro" id="IPR004242">
    <property type="entry name" value="Transposase_21"/>
</dbReference>
<dbReference type="EMBL" id="KZ454794">
    <property type="protein sequence ID" value="PKA45796.1"/>
    <property type="molecule type" value="Genomic_DNA"/>
</dbReference>
<organism evidence="2 3">
    <name type="scientific">Apostasia shenzhenica</name>
    <dbReference type="NCBI Taxonomy" id="1088818"/>
    <lineage>
        <taxon>Eukaryota</taxon>
        <taxon>Viridiplantae</taxon>
        <taxon>Streptophyta</taxon>
        <taxon>Embryophyta</taxon>
        <taxon>Tracheophyta</taxon>
        <taxon>Spermatophyta</taxon>
        <taxon>Magnoliopsida</taxon>
        <taxon>Liliopsida</taxon>
        <taxon>Asparagales</taxon>
        <taxon>Orchidaceae</taxon>
        <taxon>Apostasioideae</taxon>
        <taxon>Apostasia</taxon>
    </lineage>
</organism>
<name>A0A2H9ZR83_9ASPA</name>
<dbReference type="Proteomes" id="UP000236161">
    <property type="component" value="Unassembled WGS sequence"/>
</dbReference>
<gene>
    <name evidence="2" type="ORF">AXF42_Ash018347</name>
</gene>
<evidence type="ECO:0000313" key="2">
    <source>
        <dbReference type="EMBL" id="PKA45796.1"/>
    </source>
</evidence>
<dbReference type="PANTHER" id="PTHR10775">
    <property type="entry name" value="OS08G0208400 PROTEIN"/>
    <property type="match status" value="1"/>
</dbReference>
<dbReference type="Pfam" id="PF02992">
    <property type="entry name" value="Transposase_21"/>
    <property type="match status" value="1"/>
</dbReference>
<proteinExistence type="predicted"/>
<dbReference type="Pfam" id="PF13963">
    <property type="entry name" value="Transpos_assoc"/>
    <property type="match status" value="1"/>
</dbReference>
<dbReference type="OrthoDB" id="671541at2759"/>
<accession>A0A2H9ZR83</accession>
<feature type="domain" description="Transposase-associated" evidence="1">
    <location>
        <begin position="3"/>
        <end position="75"/>
    </location>
</feature>
<keyword evidence="3" id="KW-1185">Reference proteome</keyword>
<dbReference type="PANTHER" id="PTHR10775:SF182">
    <property type="entry name" value="TRANSPOSON, EN_SPM-LIKE, TRANSPOSASE-ASSOCIATED DOMAIN PROTEIN-RELATED"/>
    <property type="match status" value="1"/>
</dbReference>
<sequence length="768" mass="88912">MDKTWITKPKNSREYLDGVEKFLNFAFENGSINGMIRCPCRTCYNNNYYTREVVLEHLLWYGFPQGYTNWICHGEIGLSSSNPICFEDYPPNLHNRNDIMQCSTEDGMRSLIQDALEQTFGESSVPSESTSTYNTLLQECEQPLYPGCEKFSKISFLVQLYHIKCLNGWTTKSFSMLLQLLKDAFPNESSLPSSSYEAKKLIKDLGLSYEKIHACPNDCMLYWGEKKDDISCYICKSSRWISSENKNDTSEAIDVSRKYKKPAKVLRYFPVIPRLKRLYMSYKTASSMRWHATDRKDDGILRHPADGYAWKSFDERYPDFASDSRNVRLGLATDGFNPFGIMSTTYSMWPVVLIPYNLPPWMCMKQSSFILSMLIPGEKGPGNDIDVFLQPLIVELKQLWVGVDAFDCSFKQNFQLRGALLWTINDFPAYASLSGWSTKGRLACPCCGKSTNSRWLKNGGKFCYMGHRRWLDPNHSYRFQKYQFDGMNELDISPISPSGSDVLAQTEHIVCHYGKASKFYKKRLREEIQEIDQGVNNDVPEHDNCKQELEFMPHNEECKAWKKRSIFFELPYWKFNLLRHNLDVMHIEKNVCDNFITTFLNIDGKTKDNLKARLDLQDMGIRHHLHPQKQPSGRFILPHACYTMLANEKCIFLKMLKELKVPDGYLSFKFSRGVNLKEKKIINLKSHDYHILMQDLLPLVVRASMKKQKEVVAIVSEISSFFKALCSKSLDPRELDQLESRVALALCHMEKGLSSEFFDYYGSFNNPS</sequence>
<evidence type="ECO:0000259" key="1">
    <source>
        <dbReference type="Pfam" id="PF13963"/>
    </source>
</evidence>
<protein>
    <recommendedName>
        <fullName evidence="1">Transposase-associated domain-containing protein</fullName>
    </recommendedName>
</protein>
<dbReference type="InterPro" id="IPR029480">
    <property type="entry name" value="Transpos_assoc"/>
</dbReference>
<reference evidence="2 3" key="1">
    <citation type="journal article" date="2017" name="Nature">
        <title>The Apostasia genome and the evolution of orchids.</title>
        <authorList>
            <person name="Zhang G.Q."/>
            <person name="Liu K.W."/>
            <person name="Li Z."/>
            <person name="Lohaus R."/>
            <person name="Hsiao Y.Y."/>
            <person name="Niu S.C."/>
            <person name="Wang J.Y."/>
            <person name="Lin Y.C."/>
            <person name="Xu Q."/>
            <person name="Chen L.J."/>
            <person name="Yoshida K."/>
            <person name="Fujiwara S."/>
            <person name="Wang Z.W."/>
            <person name="Zhang Y.Q."/>
            <person name="Mitsuda N."/>
            <person name="Wang M."/>
            <person name="Liu G.H."/>
            <person name="Pecoraro L."/>
            <person name="Huang H.X."/>
            <person name="Xiao X.J."/>
            <person name="Lin M."/>
            <person name="Wu X.Y."/>
            <person name="Wu W.L."/>
            <person name="Chen Y.Y."/>
            <person name="Chang S.B."/>
            <person name="Sakamoto S."/>
            <person name="Ohme-Takagi M."/>
            <person name="Yagi M."/>
            <person name="Zeng S.J."/>
            <person name="Shen C.Y."/>
            <person name="Yeh C.M."/>
            <person name="Luo Y.B."/>
            <person name="Tsai W.C."/>
            <person name="Van de Peer Y."/>
            <person name="Liu Z.J."/>
        </authorList>
    </citation>
    <scope>NUCLEOTIDE SEQUENCE [LARGE SCALE GENOMIC DNA]</scope>
    <source>
        <strain evidence="3">cv. Shenzhen</strain>
        <tissue evidence="2">Stem</tissue>
    </source>
</reference>
<dbReference type="AlphaFoldDB" id="A0A2H9ZR83"/>
<evidence type="ECO:0000313" key="3">
    <source>
        <dbReference type="Proteomes" id="UP000236161"/>
    </source>
</evidence>